<proteinExistence type="predicted"/>
<evidence type="ECO:0000313" key="1">
    <source>
        <dbReference type="EMBL" id="CAL5994828.1"/>
    </source>
</evidence>
<dbReference type="EMBL" id="CAXDID020000032">
    <property type="protein sequence ID" value="CAL5994828.1"/>
    <property type="molecule type" value="Genomic_DNA"/>
</dbReference>
<name>A0ABP1HKT0_9EUKA</name>
<keyword evidence="2" id="KW-1185">Reference proteome</keyword>
<organism evidence="1 2">
    <name type="scientific">Hexamita inflata</name>
    <dbReference type="NCBI Taxonomy" id="28002"/>
    <lineage>
        <taxon>Eukaryota</taxon>
        <taxon>Metamonada</taxon>
        <taxon>Diplomonadida</taxon>
        <taxon>Hexamitidae</taxon>
        <taxon>Hexamitinae</taxon>
        <taxon>Hexamita</taxon>
    </lineage>
</organism>
<comment type="caution">
    <text evidence="1">The sequence shown here is derived from an EMBL/GenBank/DDBJ whole genome shotgun (WGS) entry which is preliminary data.</text>
</comment>
<dbReference type="Proteomes" id="UP001642409">
    <property type="component" value="Unassembled WGS sequence"/>
</dbReference>
<accession>A0ABP1HKT0</accession>
<evidence type="ECO:0000313" key="2">
    <source>
        <dbReference type="Proteomes" id="UP001642409"/>
    </source>
</evidence>
<protein>
    <submittedName>
        <fullName evidence="1">Hypothetical_protein</fullName>
    </submittedName>
</protein>
<sequence length="113" mass="13410">MYGVYIYIYQIIFVWDNNTLNTLLSNSLISYSTIIQISNQIVIQILFFNSQFITPIQQSYDFFELVFLNNRLQRLVPVYEVDRVLVSNHLENLEGDLVWLDAQDVYRHVSLLN</sequence>
<gene>
    <name evidence="1" type="ORF">HINF_LOCUS13736</name>
</gene>
<reference evidence="1 2" key="1">
    <citation type="submission" date="2024-07" db="EMBL/GenBank/DDBJ databases">
        <authorList>
            <person name="Akdeniz Z."/>
        </authorList>
    </citation>
    <scope>NUCLEOTIDE SEQUENCE [LARGE SCALE GENOMIC DNA]</scope>
</reference>